<dbReference type="PANTHER" id="PTHR32004:SF1">
    <property type="entry name" value="TRNA LIGASE"/>
    <property type="match status" value="1"/>
</dbReference>
<dbReference type="EMBL" id="MU157861">
    <property type="protein sequence ID" value="KAF9527395.1"/>
    <property type="molecule type" value="Genomic_DNA"/>
</dbReference>
<keyword evidence="3" id="KW-1185">Reference proteome</keyword>
<dbReference type="GO" id="GO:0005634">
    <property type="term" value="C:nucleus"/>
    <property type="evidence" value="ECO:0007669"/>
    <property type="project" value="TreeGrafter"/>
</dbReference>
<sequence length="204" mass="23309">MPANVVDAFADTWGFIKTPTKVLNSVQEVRDFTGICAEKGEWQGEPVEGFVIRATTRDRTRDIEDGKLEASVNDRSAKAPYPPNSSFFFKVKFEEPYMMYRDWREITKTLVSVHSRFGAKALTNATSHLNLPKPKLKRPETKLYLEWVVEEIQKNPKLFDGYLKGKGIVSSRERFLEWKKRKDENGGDSGDTSVALTTKEIILD</sequence>
<name>A0A9P6EEA7_9AGAR</name>
<evidence type="ECO:0000313" key="2">
    <source>
        <dbReference type="EMBL" id="KAF9527395.1"/>
    </source>
</evidence>
<dbReference type="OrthoDB" id="276239at2759"/>
<organism evidence="2 3">
    <name type="scientific">Crepidotus variabilis</name>
    <dbReference type="NCBI Taxonomy" id="179855"/>
    <lineage>
        <taxon>Eukaryota</taxon>
        <taxon>Fungi</taxon>
        <taxon>Dikarya</taxon>
        <taxon>Basidiomycota</taxon>
        <taxon>Agaricomycotina</taxon>
        <taxon>Agaricomycetes</taxon>
        <taxon>Agaricomycetidae</taxon>
        <taxon>Agaricales</taxon>
        <taxon>Agaricineae</taxon>
        <taxon>Crepidotaceae</taxon>
        <taxon>Crepidotus</taxon>
    </lineage>
</organism>
<dbReference type="GO" id="GO:0003972">
    <property type="term" value="F:RNA ligase (ATP) activity"/>
    <property type="evidence" value="ECO:0007669"/>
    <property type="project" value="TreeGrafter"/>
</dbReference>
<reference evidence="2" key="1">
    <citation type="submission" date="2020-11" db="EMBL/GenBank/DDBJ databases">
        <authorList>
            <consortium name="DOE Joint Genome Institute"/>
            <person name="Ahrendt S."/>
            <person name="Riley R."/>
            <person name="Andreopoulos W."/>
            <person name="Labutti K."/>
            <person name="Pangilinan J."/>
            <person name="Ruiz-Duenas F.J."/>
            <person name="Barrasa J.M."/>
            <person name="Sanchez-Garcia M."/>
            <person name="Camarero S."/>
            <person name="Miyauchi S."/>
            <person name="Serrano A."/>
            <person name="Linde D."/>
            <person name="Babiker R."/>
            <person name="Drula E."/>
            <person name="Ayuso-Fernandez I."/>
            <person name="Pacheco R."/>
            <person name="Padilla G."/>
            <person name="Ferreira P."/>
            <person name="Barriuso J."/>
            <person name="Kellner H."/>
            <person name="Castanera R."/>
            <person name="Alfaro M."/>
            <person name="Ramirez L."/>
            <person name="Pisabarro A.G."/>
            <person name="Kuo A."/>
            <person name="Tritt A."/>
            <person name="Lipzen A."/>
            <person name="He G."/>
            <person name="Yan M."/>
            <person name="Ng V."/>
            <person name="Cullen D."/>
            <person name="Martin F."/>
            <person name="Rosso M.-N."/>
            <person name="Henrissat B."/>
            <person name="Hibbett D."/>
            <person name="Martinez A.T."/>
            <person name="Grigoriev I.V."/>
        </authorList>
    </citation>
    <scope>NUCLEOTIDE SEQUENCE</scope>
    <source>
        <strain evidence="2">CBS 506.95</strain>
    </source>
</reference>
<evidence type="ECO:0000259" key="1">
    <source>
        <dbReference type="Pfam" id="PF09511"/>
    </source>
</evidence>
<feature type="domain" description="T4 RNA ligase 1-like N-terminal" evidence="1">
    <location>
        <begin position="2"/>
        <end position="97"/>
    </location>
</feature>
<accession>A0A9P6EEA7</accession>
<protein>
    <recommendedName>
        <fullName evidence="1">T4 RNA ligase 1-like N-terminal domain-containing protein</fullName>
    </recommendedName>
</protein>
<dbReference type="AlphaFoldDB" id="A0A9P6EEA7"/>
<comment type="caution">
    <text evidence="2">The sequence shown here is derived from an EMBL/GenBank/DDBJ whole genome shotgun (WGS) entry which is preliminary data.</text>
</comment>
<proteinExistence type="predicted"/>
<dbReference type="PANTHER" id="PTHR32004">
    <property type="entry name" value="TRNA LIGASE"/>
    <property type="match status" value="1"/>
</dbReference>
<dbReference type="Proteomes" id="UP000807306">
    <property type="component" value="Unassembled WGS sequence"/>
</dbReference>
<evidence type="ECO:0000313" key="3">
    <source>
        <dbReference type="Proteomes" id="UP000807306"/>
    </source>
</evidence>
<dbReference type="Pfam" id="PF09511">
    <property type="entry name" value="RNA_lig_T4_1"/>
    <property type="match status" value="1"/>
</dbReference>
<gene>
    <name evidence="2" type="ORF">CPB83DRAFT_856082</name>
</gene>
<dbReference type="GO" id="GO:0006388">
    <property type="term" value="P:tRNA splicing, via endonucleolytic cleavage and ligation"/>
    <property type="evidence" value="ECO:0007669"/>
    <property type="project" value="TreeGrafter"/>
</dbReference>
<dbReference type="InterPro" id="IPR019039">
    <property type="entry name" value="T4-Rnl1-like_N"/>
</dbReference>